<evidence type="ECO:0000313" key="1">
    <source>
        <dbReference type="EMBL" id="OMJ69343.1"/>
    </source>
</evidence>
<sequence length="66" mass="8006">MIEIHFSDISDSERTYENIDSEEYEDIHNTLEQNEYFVRARPEIRKVKANGRSTDKKIRIFLYMGY</sequence>
<evidence type="ECO:0000313" key="2">
    <source>
        <dbReference type="Proteomes" id="UP000187209"/>
    </source>
</evidence>
<proteinExistence type="predicted"/>
<organism evidence="1 2">
    <name type="scientific">Stentor coeruleus</name>
    <dbReference type="NCBI Taxonomy" id="5963"/>
    <lineage>
        <taxon>Eukaryota</taxon>
        <taxon>Sar</taxon>
        <taxon>Alveolata</taxon>
        <taxon>Ciliophora</taxon>
        <taxon>Postciliodesmatophora</taxon>
        <taxon>Heterotrichea</taxon>
        <taxon>Heterotrichida</taxon>
        <taxon>Stentoridae</taxon>
        <taxon>Stentor</taxon>
    </lineage>
</organism>
<reference evidence="1 2" key="1">
    <citation type="submission" date="2016-11" db="EMBL/GenBank/DDBJ databases">
        <title>The macronuclear genome of Stentor coeruleus: a giant cell with tiny introns.</title>
        <authorList>
            <person name="Slabodnick M."/>
            <person name="Ruby J.G."/>
            <person name="Reiff S.B."/>
            <person name="Swart E.C."/>
            <person name="Gosai S."/>
            <person name="Prabakaran S."/>
            <person name="Witkowska E."/>
            <person name="Larue G.E."/>
            <person name="Fisher S."/>
            <person name="Freeman R.M."/>
            <person name="Gunawardena J."/>
            <person name="Chu W."/>
            <person name="Stover N.A."/>
            <person name="Gregory B.D."/>
            <person name="Nowacki M."/>
            <person name="Derisi J."/>
            <person name="Roy S.W."/>
            <person name="Marshall W.F."/>
            <person name="Sood P."/>
        </authorList>
    </citation>
    <scope>NUCLEOTIDE SEQUENCE [LARGE SCALE GENOMIC DNA]</scope>
    <source>
        <strain evidence="1">WM001</strain>
    </source>
</reference>
<dbReference type="Proteomes" id="UP000187209">
    <property type="component" value="Unassembled WGS sequence"/>
</dbReference>
<dbReference type="AlphaFoldDB" id="A0A1R2AXR8"/>
<gene>
    <name evidence="1" type="ORF">SteCoe_32948</name>
</gene>
<name>A0A1R2AXR8_9CILI</name>
<dbReference type="EMBL" id="MPUH01001209">
    <property type="protein sequence ID" value="OMJ69343.1"/>
    <property type="molecule type" value="Genomic_DNA"/>
</dbReference>
<comment type="caution">
    <text evidence="1">The sequence shown here is derived from an EMBL/GenBank/DDBJ whole genome shotgun (WGS) entry which is preliminary data.</text>
</comment>
<dbReference type="OrthoDB" id="323528at2759"/>
<protein>
    <submittedName>
        <fullName evidence="1">Uncharacterized protein</fullName>
    </submittedName>
</protein>
<keyword evidence="2" id="KW-1185">Reference proteome</keyword>
<accession>A0A1R2AXR8</accession>